<evidence type="ECO:0000256" key="1">
    <source>
        <dbReference type="SAM" id="MobiDB-lite"/>
    </source>
</evidence>
<dbReference type="PaxDb" id="8022-A0A060YZK2"/>
<name>A0A060YZK2_ONCMY</name>
<gene>
    <name evidence="2" type="ORF">GSONMT00043952001</name>
</gene>
<feature type="region of interest" description="Disordered" evidence="1">
    <location>
        <begin position="113"/>
        <end position="132"/>
    </location>
</feature>
<proteinExistence type="predicted"/>
<evidence type="ECO:0000313" key="3">
    <source>
        <dbReference type="Proteomes" id="UP000193380"/>
    </source>
</evidence>
<dbReference type="Proteomes" id="UP000193380">
    <property type="component" value="Unassembled WGS sequence"/>
</dbReference>
<evidence type="ECO:0000313" key="2">
    <source>
        <dbReference type="EMBL" id="CDQ94460.1"/>
    </source>
</evidence>
<reference evidence="2" key="1">
    <citation type="journal article" date="2014" name="Nat. Commun.">
        <title>The rainbow trout genome provides novel insights into evolution after whole-genome duplication in vertebrates.</title>
        <authorList>
            <person name="Berthelot C."/>
            <person name="Brunet F."/>
            <person name="Chalopin D."/>
            <person name="Juanchich A."/>
            <person name="Bernard M."/>
            <person name="Noel B."/>
            <person name="Bento P."/>
            <person name="Da Silva C."/>
            <person name="Labadie K."/>
            <person name="Alberti A."/>
            <person name="Aury J.M."/>
            <person name="Louis A."/>
            <person name="Dehais P."/>
            <person name="Bardou P."/>
            <person name="Montfort J."/>
            <person name="Klopp C."/>
            <person name="Cabau C."/>
            <person name="Gaspin C."/>
            <person name="Thorgaard G.H."/>
            <person name="Boussaha M."/>
            <person name="Quillet E."/>
            <person name="Guyomard R."/>
            <person name="Galiana D."/>
            <person name="Bobe J."/>
            <person name="Volff J.N."/>
            <person name="Genet C."/>
            <person name="Wincker P."/>
            <person name="Jaillon O."/>
            <person name="Roest Crollius H."/>
            <person name="Guiguen Y."/>
        </authorList>
    </citation>
    <scope>NUCLEOTIDE SEQUENCE [LARGE SCALE GENOMIC DNA]</scope>
</reference>
<dbReference type="AlphaFoldDB" id="A0A060YZK2"/>
<protein>
    <submittedName>
        <fullName evidence="2">Uncharacterized protein</fullName>
    </submittedName>
</protein>
<accession>A0A060YZK2</accession>
<dbReference type="EMBL" id="FR917744">
    <property type="protein sequence ID" value="CDQ94460.1"/>
    <property type="molecule type" value="Genomic_DNA"/>
</dbReference>
<sequence length="145" mass="16549">MLLPVFPPPGERLQREQLQGAQSQYYRWLRKVLPDAGHTPEPNCSHVRVPQFSCHMGGADPGKLHDILKDRPMKYSLRKPGLTLKPMPVLSVLQQPQQVSRSGRMAVVREESSSFAPGPFPDHSLSWDKNTIPRQPSHYNKYHFT</sequence>
<dbReference type="STRING" id="8022.A0A060YZK2"/>
<reference evidence="2" key="2">
    <citation type="submission" date="2014-03" db="EMBL/GenBank/DDBJ databases">
        <authorList>
            <person name="Genoscope - CEA"/>
        </authorList>
    </citation>
    <scope>NUCLEOTIDE SEQUENCE</scope>
</reference>
<organism evidence="2 3">
    <name type="scientific">Oncorhynchus mykiss</name>
    <name type="common">Rainbow trout</name>
    <name type="synonym">Salmo gairdneri</name>
    <dbReference type="NCBI Taxonomy" id="8022"/>
    <lineage>
        <taxon>Eukaryota</taxon>
        <taxon>Metazoa</taxon>
        <taxon>Chordata</taxon>
        <taxon>Craniata</taxon>
        <taxon>Vertebrata</taxon>
        <taxon>Euteleostomi</taxon>
        <taxon>Actinopterygii</taxon>
        <taxon>Neopterygii</taxon>
        <taxon>Teleostei</taxon>
        <taxon>Protacanthopterygii</taxon>
        <taxon>Salmoniformes</taxon>
        <taxon>Salmonidae</taxon>
        <taxon>Salmoninae</taxon>
        <taxon>Oncorhynchus</taxon>
    </lineage>
</organism>